<dbReference type="HOGENOM" id="CLU_1695712_0_0_1"/>
<dbReference type="KEGG" id="tatv:25782701"/>
<dbReference type="RefSeq" id="XP_013944706.1">
    <property type="nucleotide sequence ID" value="XM_014089231.1"/>
</dbReference>
<feature type="region of interest" description="Disordered" evidence="1">
    <location>
        <begin position="125"/>
        <end position="155"/>
    </location>
</feature>
<sequence>MSARQSAATPGLEGVRLVPGPLAMTALGLDYSVFRTEMALYPYMVYSWSSIRCLRRLLLPGNGPQSNSGHEPMPTTWSVVPAIEGLPDPVQGRTQPRSVETWLLAIAEAREGTWCPITKQQRRGVLGKNDKDKLGPKTFQASKAQQPGSFPGGLP</sequence>
<organism evidence="2 3">
    <name type="scientific">Hypocrea atroviridis (strain ATCC 20476 / IMI 206040)</name>
    <name type="common">Trichoderma atroviride</name>
    <dbReference type="NCBI Taxonomy" id="452589"/>
    <lineage>
        <taxon>Eukaryota</taxon>
        <taxon>Fungi</taxon>
        <taxon>Dikarya</taxon>
        <taxon>Ascomycota</taxon>
        <taxon>Pezizomycotina</taxon>
        <taxon>Sordariomycetes</taxon>
        <taxon>Hypocreomycetidae</taxon>
        <taxon>Hypocreales</taxon>
        <taxon>Hypocreaceae</taxon>
        <taxon>Trichoderma</taxon>
    </lineage>
</organism>
<accession>G9NSU7</accession>
<evidence type="ECO:0000256" key="1">
    <source>
        <dbReference type="SAM" id="MobiDB-lite"/>
    </source>
</evidence>
<evidence type="ECO:0000313" key="3">
    <source>
        <dbReference type="Proteomes" id="UP000005426"/>
    </source>
</evidence>
<feature type="compositionally biased region" description="Polar residues" evidence="1">
    <location>
        <begin position="139"/>
        <end position="148"/>
    </location>
</feature>
<protein>
    <submittedName>
        <fullName evidence="2">Uncharacterized protein</fullName>
    </submittedName>
</protein>
<gene>
    <name evidence="2" type="ORF">TRIATDRAFT_307299</name>
</gene>
<comment type="caution">
    <text evidence="2">The sequence shown here is derived from an EMBL/GenBank/DDBJ whole genome shotgun (WGS) entry which is preliminary data.</text>
</comment>
<dbReference type="AlphaFoldDB" id="G9NSU7"/>
<keyword evidence="3" id="KW-1185">Reference proteome</keyword>
<reference evidence="2 3" key="1">
    <citation type="journal article" date="2011" name="Genome Biol.">
        <title>Comparative genome sequence analysis underscores mycoparasitism as the ancestral life style of Trichoderma.</title>
        <authorList>
            <person name="Kubicek C.P."/>
            <person name="Herrera-Estrella A."/>
            <person name="Seidl-Seiboth V."/>
            <person name="Martinez D.A."/>
            <person name="Druzhinina I.S."/>
            <person name="Thon M."/>
            <person name="Zeilinger S."/>
            <person name="Casas-Flores S."/>
            <person name="Horwitz B.A."/>
            <person name="Mukherjee P.K."/>
            <person name="Mukherjee M."/>
            <person name="Kredics L."/>
            <person name="Alcaraz L.D."/>
            <person name="Aerts A."/>
            <person name="Antal Z."/>
            <person name="Atanasova L."/>
            <person name="Cervantes-Badillo M.G."/>
            <person name="Challacombe J."/>
            <person name="Chertkov O."/>
            <person name="McCluskey K."/>
            <person name="Coulpier F."/>
            <person name="Deshpande N."/>
            <person name="von Doehren H."/>
            <person name="Ebbole D.J."/>
            <person name="Esquivel-Naranjo E.U."/>
            <person name="Fekete E."/>
            <person name="Flipphi M."/>
            <person name="Glaser F."/>
            <person name="Gomez-Rodriguez E.Y."/>
            <person name="Gruber S."/>
            <person name="Han C."/>
            <person name="Henrissat B."/>
            <person name="Hermosa R."/>
            <person name="Hernandez-Onate M."/>
            <person name="Karaffa L."/>
            <person name="Kosti I."/>
            <person name="Le Crom S."/>
            <person name="Lindquist E."/>
            <person name="Lucas S."/>
            <person name="Luebeck M."/>
            <person name="Luebeck P.S."/>
            <person name="Margeot A."/>
            <person name="Metz B."/>
            <person name="Misra M."/>
            <person name="Nevalainen H."/>
            <person name="Omann M."/>
            <person name="Packer N."/>
            <person name="Perrone G."/>
            <person name="Uresti-Rivera E.E."/>
            <person name="Salamov A."/>
            <person name="Schmoll M."/>
            <person name="Seiboth B."/>
            <person name="Shapiro H."/>
            <person name="Sukno S."/>
            <person name="Tamayo-Ramos J.A."/>
            <person name="Tisch D."/>
            <person name="Wiest A."/>
            <person name="Wilkinson H.H."/>
            <person name="Zhang M."/>
            <person name="Coutinho P.M."/>
            <person name="Kenerley C.M."/>
            <person name="Monte E."/>
            <person name="Baker S.E."/>
            <person name="Grigoriev I.V."/>
        </authorList>
    </citation>
    <scope>NUCLEOTIDE SEQUENCE [LARGE SCALE GENOMIC DNA]</scope>
    <source>
        <strain evidence="3">ATCC 20476 / IMI 206040</strain>
    </source>
</reference>
<dbReference type="GeneID" id="25782701"/>
<proteinExistence type="predicted"/>
<dbReference type="Proteomes" id="UP000005426">
    <property type="component" value="Unassembled WGS sequence"/>
</dbReference>
<name>G9NSU7_HYPAI</name>
<dbReference type="EMBL" id="ABDG02000022">
    <property type="protein sequence ID" value="EHK46492.1"/>
    <property type="molecule type" value="Genomic_DNA"/>
</dbReference>
<evidence type="ECO:0000313" key="2">
    <source>
        <dbReference type="EMBL" id="EHK46492.1"/>
    </source>
</evidence>